<sequence>MTQLSLSMESMLLTSKPHKITDIDALDDDPLNCPTYAKDIIKYLMKLEYKFRVPPRFLKKHPEISSTIRAILVDWLIQVQEHFKLLQETLHLSVSMIDIFIHKHGISLAKLQLLGITCFLIAAKYEERFHPSMKDLVTLTDNCYTVREVTKMEIVVLKAFNFELFFPTPFDFLARMLKVIGDPPPKLEPMARYLLDLSLPDVTLAHLAPSLKAAASVWHSITDSMDDDVWTPDLMYHSGYSEEVLQGCMQRYAKLLLRAEHSSLQGARSKYSSKRRFAAISLWPVLGNNEVVKSAAAQSSG</sequence>
<dbReference type="Proteomes" id="UP000014760">
    <property type="component" value="Unassembled WGS sequence"/>
</dbReference>
<dbReference type="HOGENOM" id="CLU_020695_2_4_1"/>
<dbReference type="AlphaFoldDB" id="R7VLU4"/>
<dbReference type="InterPro" id="IPR046965">
    <property type="entry name" value="Cyclin_A/B-like"/>
</dbReference>
<organism evidence="8">
    <name type="scientific">Capitella teleta</name>
    <name type="common">Polychaete worm</name>
    <dbReference type="NCBI Taxonomy" id="283909"/>
    <lineage>
        <taxon>Eukaryota</taxon>
        <taxon>Metazoa</taxon>
        <taxon>Spiralia</taxon>
        <taxon>Lophotrochozoa</taxon>
        <taxon>Annelida</taxon>
        <taxon>Polychaeta</taxon>
        <taxon>Sedentaria</taxon>
        <taxon>Scolecida</taxon>
        <taxon>Capitellidae</taxon>
        <taxon>Capitella</taxon>
    </lineage>
</organism>
<dbReference type="InterPro" id="IPR006671">
    <property type="entry name" value="Cyclin_N"/>
</dbReference>
<dbReference type="SUPFAM" id="SSF47954">
    <property type="entry name" value="Cyclin-like"/>
    <property type="match status" value="2"/>
</dbReference>
<evidence type="ECO:0000256" key="2">
    <source>
        <dbReference type="ARBA" id="ARBA00022776"/>
    </source>
</evidence>
<dbReference type="Gene3D" id="1.10.472.10">
    <property type="entry name" value="Cyclin-like"/>
    <property type="match status" value="2"/>
</dbReference>
<dbReference type="SMART" id="SM01332">
    <property type="entry name" value="Cyclin_C"/>
    <property type="match status" value="1"/>
</dbReference>
<dbReference type="InterPro" id="IPR013763">
    <property type="entry name" value="Cyclin-like_dom"/>
</dbReference>
<gene>
    <name evidence="8" type="ORF">CAPTEDRAFT_154359</name>
</gene>
<comment type="similarity">
    <text evidence="5">Belongs to the cyclin family.</text>
</comment>
<feature type="domain" description="Cyclin C-terminal" evidence="7">
    <location>
        <begin position="167"/>
        <end position="286"/>
    </location>
</feature>
<proteinExistence type="inferred from homology"/>
<keyword evidence="2" id="KW-0498">Mitosis</keyword>
<dbReference type="InterPro" id="IPR004367">
    <property type="entry name" value="Cyclin_C-dom"/>
</dbReference>
<evidence type="ECO:0000313" key="8">
    <source>
        <dbReference type="EMBL" id="ELU17915.1"/>
    </source>
</evidence>
<evidence type="ECO:0000313" key="10">
    <source>
        <dbReference type="Proteomes" id="UP000014760"/>
    </source>
</evidence>
<dbReference type="Pfam" id="PF02984">
    <property type="entry name" value="Cyclin_C"/>
    <property type="match status" value="1"/>
</dbReference>
<feature type="domain" description="Cyclin-like" evidence="6">
    <location>
        <begin position="171"/>
        <end position="254"/>
    </location>
</feature>
<protein>
    <recommendedName>
        <fullName evidence="11">Cyclin N-terminal domain-containing protein</fullName>
    </recommendedName>
</protein>
<keyword evidence="10" id="KW-1185">Reference proteome</keyword>
<dbReference type="OMA" id="INMLRSP"/>
<keyword evidence="1" id="KW-0132">Cell division</keyword>
<evidence type="ECO:0000259" key="6">
    <source>
        <dbReference type="SMART" id="SM00385"/>
    </source>
</evidence>
<dbReference type="PIRSF" id="PIRSF001771">
    <property type="entry name" value="Cyclin_A_B_D_E"/>
    <property type="match status" value="1"/>
</dbReference>
<reference evidence="10" key="1">
    <citation type="submission" date="2012-12" db="EMBL/GenBank/DDBJ databases">
        <authorList>
            <person name="Hellsten U."/>
            <person name="Grimwood J."/>
            <person name="Chapman J.A."/>
            <person name="Shapiro H."/>
            <person name="Aerts A."/>
            <person name="Otillar R.P."/>
            <person name="Terry A.Y."/>
            <person name="Boore J.L."/>
            <person name="Simakov O."/>
            <person name="Marletaz F."/>
            <person name="Cho S.-J."/>
            <person name="Edsinger-Gonzales E."/>
            <person name="Havlak P."/>
            <person name="Kuo D.-H."/>
            <person name="Larsson T."/>
            <person name="Lv J."/>
            <person name="Arendt D."/>
            <person name="Savage R."/>
            <person name="Osoegawa K."/>
            <person name="de Jong P."/>
            <person name="Lindberg D.R."/>
            <person name="Seaver E.C."/>
            <person name="Weisblat D.A."/>
            <person name="Putnam N.H."/>
            <person name="Grigoriev I.V."/>
            <person name="Rokhsar D.S."/>
        </authorList>
    </citation>
    <scope>NUCLEOTIDE SEQUENCE</scope>
    <source>
        <strain evidence="10">I ESC-2004</strain>
    </source>
</reference>
<evidence type="ECO:0008006" key="11">
    <source>
        <dbReference type="Google" id="ProtNLM"/>
    </source>
</evidence>
<reference evidence="9" key="3">
    <citation type="submission" date="2015-06" db="UniProtKB">
        <authorList>
            <consortium name="EnsemblMetazoa"/>
        </authorList>
    </citation>
    <scope>IDENTIFICATION</scope>
</reference>
<name>R7VLU4_CAPTE</name>
<dbReference type="EMBL" id="AMQN01003912">
    <property type="status" value="NOT_ANNOTATED_CDS"/>
    <property type="molecule type" value="Genomic_DNA"/>
</dbReference>
<evidence type="ECO:0000313" key="9">
    <source>
        <dbReference type="EnsemblMetazoa" id="CapteP154359"/>
    </source>
</evidence>
<dbReference type="EMBL" id="KB292234">
    <property type="protein sequence ID" value="ELU17915.1"/>
    <property type="molecule type" value="Genomic_DNA"/>
</dbReference>
<dbReference type="GO" id="GO:0016538">
    <property type="term" value="F:cyclin-dependent protein serine/threonine kinase regulator activity"/>
    <property type="evidence" value="ECO:0007669"/>
    <property type="project" value="InterPro"/>
</dbReference>
<evidence type="ECO:0000256" key="3">
    <source>
        <dbReference type="ARBA" id="ARBA00023127"/>
    </source>
</evidence>
<evidence type="ECO:0000256" key="5">
    <source>
        <dbReference type="RuleBase" id="RU000383"/>
    </source>
</evidence>
<accession>R7VLU4</accession>
<dbReference type="GO" id="GO:0044772">
    <property type="term" value="P:mitotic cell cycle phase transition"/>
    <property type="evidence" value="ECO:0007669"/>
    <property type="project" value="InterPro"/>
</dbReference>
<keyword evidence="3 5" id="KW-0195">Cyclin</keyword>
<dbReference type="GO" id="GO:0051301">
    <property type="term" value="P:cell division"/>
    <property type="evidence" value="ECO:0007669"/>
    <property type="project" value="UniProtKB-KW"/>
</dbReference>
<evidence type="ECO:0000256" key="1">
    <source>
        <dbReference type="ARBA" id="ARBA00022618"/>
    </source>
</evidence>
<dbReference type="FunFam" id="1.10.472.10:FF:000001">
    <property type="entry name" value="G2/mitotic-specific cyclin"/>
    <property type="match status" value="1"/>
</dbReference>
<evidence type="ECO:0000259" key="7">
    <source>
        <dbReference type="SMART" id="SM01332"/>
    </source>
</evidence>
<dbReference type="SMART" id="SM00385">
    <property type="entry name" value="CYCLIN"/>
    <property type="match status" value="2"/>
</dbReference>
<dbReference type="Pfam" id="PF00134">
    <property type="entry name" value="Cyclin_N"/>
    <property type="match status" value="1"/>
</dbReference>
<keyword evidence="4" id="KW-0131">Cell cycle</keyword>
<dbReference type="InterPro" id="IPR036915">
    <property type="entry name" value="Cyclin-like_sf"/>
</dbReference>
<dbReference type="PANTHER" id="PTHR10177">
    <property type="entry name" value="CYCLINS"/>
    <property type="match status" value="1"/>
</dbReference>
<dbReference type="EnsemblMetazoa" id="CapteT154359">
    <property type="protein sequence ID" value="CapteP154359"/>
    <property type="gene ID" value="CapteG154359"/>
</dbReference>
<feature type="domain" description="Cyclin-like" evidence="6">
    <location>
        <begin position="74"/>
        <end position="158"/>
    </location>
</feature>
<dbReference type="STRING" id="283909.R7VLU4"/>
<evidence type="ECO:0000256" key="4">
    <source>
        <dbReference type="ARBA" id="ARBA00023306"/>
    </source>
</evidence>
<dbReference type="OrthoDB" id="6272950at2759"/>
<dbReference type="CDD" id="cd20507">
    <property type="entry name" value="CYCLIN_CCNB1-like_rpt1"/>
    <property type="match status" value="1"/>
</dbReference>
<dbReference type="InterPro" id="IPR039361">
    <property type="entry name" value="Cyclin"/>
</dbReference>
<reference evidence="8 10" key="2">
    <citation type="journal article" date="2013" name="Nature">
        <title>Insights into bilaterian evolution from three spiralian genomes.</title>
        <authorList>
            <person name="Simakov O."/>
            <person name="Marletaz F."/>
            <person name="Cho S.J."/>
            <person name="Edsinger-Gonzales E."/>
            <person name="Havlak P."/>
            <person name="Hellsten U."/>
            <person name="Kuo D.H."/>
            <person name="Larsson T."/>
            <person name="Lv J."/>
            <person name="Arendt D."/>
            <person name="Savage R."/>
            <person name="Osoegawa K."/>
            <person name="de Jong P."/>
            <person name="Grimwood J."/>
            <person name="Chapman J.A."/>
            <person name="Shapiro H."/>
            <person name="Aerts A."/>
            <person name="Otillar R.P."/>
            <person name="Terry A.Y."/>
            <person name="Boore J.L."/>
            <person name="Grigoriev I.V."/>
            <person name="Lindberg D.R."/>
            <person name="Seaver E.C."/>
            <person name="Weisblat D.A."/>
            <person name="Putnam N.H."/>
            <person name="Rokhsar D.S."/>
        </authorList>
    </citation>
    <scope>NUCLEOTIDE SEQUENCE</scope>
    <source>
        <strain evidence="8 10">I ESC-2004</strain>
    </source>
</reference>